<keyword evidence="2" id="KW-0175">Coiled coil</keyword>
<evidence type="ECO:0000256" key="1">
    <source>
        <dbReference type="ARBA" id="ARBA00022729"/>
    </source>
</evidence>
<evidence type="ECO:0000313" key="6">
    <source>
        <dbReference type="EMBL" id="MBP1932589.1"/>
    </source>
</evidence>
<keyword evidence="7" id="KW-1185">Reference proteome</keyword>
<evidence type="ECO:0000259" key="4">
    <source>
        <dbReference type="Pfam" id="PF01551"/>
    </source>
</evidence>
<feature type="signal peptide" evidence="3">
    <location>
        <begin position="1"/>
        <end position="24"/>
    </location>
</feature>
<feature type="coiled-coil region" evidence="2">
    <location>
        <begin position="21"/>
        <end position="122"/>
    </location>
</feature>
<evidence type="ECO:0000313" key="7">
    <source>
        <dbReference type="Proteomes" id="UP001519343"/>
    </source>
</evidence>
<comment type="caution">
    <text evidence="6">The sequence shown here is derived from an EMBL/GenBank/DDBJ whole genome shotgun (WGS) entry which is preliminary data.</text>
</comment>
<accession>A0ABS4GQT0</accession>
<sequence>MKKLPLLTATVLAAGVLLPWHGQAASSLDQLNQRISSLKKEQSNASNQISTIENRIQAIEGQKNQVKQDIMHIDLKLNETQERIQELDLQIDTTTLKAQEAAVQLDAAMKRVEERNDLLRTRVKVMYEMGDVSYLEVLLGSTDFGDFLNRLHAVNLIINQDTKILEDNIKDKETIALKKKEVDDYLSKLQGYYAAAEELKADLKKQQKERTVFMAQLEKEEGELEEIKEEHEQAMLALVQEMKAALYEKNKLLSQRKFTGGKFAWPAPDLTRITSYFGNRKDPFTGKASGHSGMDIAGPQGSTIVAAADGTVIVSGYVRGYGNCIIIDHGGGISTLYGHIREGGLMVKQGQEVKKGDKIAEVGSTGRSTGPHLHFTVLKGNTEVDPMGYLKN</sequence>
<feature type="coiled-coil region" evidence="2">
    <location>
        <begin position="186"/>
        <end position="244"/>
    </location>
</feature>
<dbReference type="SUPFAM" id="SSF51261">
    <property type="entry name" value="Duplicated hybrid motif"/>
    <property type="match status" value="1"/>
</dbReference>
<feature type="chain" id="PRO_5046425220" evidence="3">
    <location>
        <begin position="25"/>
        <end position="392"/>
    </location>
</feature>
<dbReference type="SUPFAM" id="SSF57997">
    <property type="entry name" value="Tropomyosin"/>
    <property type="match status" value="1"/>
</dbReference>
<proteinExistence type="predicted"/>
<name>A0ABS4GQT0_9BACL</name>
<dbReference type="InterPro" id="IPR050570">
    <property type="entry name" value="Cell_wall_metabolism_enzyme"/>
</dbReference>
<dbReference type="EMBL" id="JAGGKT010000007">
    <property type="protein sequence ID" value="MBP1932589.1"/>
    <property type="molecule type" value="Genomic_DNA"/>
</dbReference>
<dbReference type="Pfam" id="PF24568">
    <property type="entry name" value="CC_PcsB"/>
    <property type="match status" value="1"/>
</dbReference>
<gene>
    <name evidence="6" type="ORF">J2Z37_002597</name>
</gene>
<feature type="domain" description="Peptidoglycan hydrolase PcsB coiled-coil" evidence="5">
    <location>
        <begin position="108"/>
        <end position="176"/>
    </location>
</feature>
<dbReference type="CDD" id="cd12797">
    <property type="entry name" value="M23_peptidase"/>
    <property type="match status" value="1"/>
</dbReference>
<dbReference type="Gene3D" id="6.10.250.3150">
    <property type="match status" value="1"/>
</dbReference>
<dbReference type="Proteomes" id="UP001519343">
    <property type="component" value="Unassembled WGS sequence"/>
</dbReference>
<dbReference type="Gene3D" id="2.70.70.10">
    <property type="entry name" value="Glucose Permease (Domain IIA)"/>
    <property type="match status" value="1"/>
</dbReference>
<keyword evidence="1 3" id="KW-0732">Signal</keyword>
<protein>
    <submittedName>
        <fullName evidence="6">Murein DD-endopeptidase MepM/ murein hydrolase activator NlpD</fullName>
    </submittedName>
</protein>
<dbReference type="InterPro" id="IPR016047">
    <property type="entry name" value="M23ase_b-sheet_dom"/>
</dbReference>
<evidence type="ECO:0000256" key="3">
    <source>
        <dbReference type="SAM" id="SignalP"/>
    </source>
</evidence>
<reference evidence="6 7" key="1">
    <citation type="submission" date="2021-03" db="EMBL/GenBank/DDBJ databases">
        <title>Genomic Encyclopedia of Type Strains, Phase IV (KMG-IV): sequencing the most valuable type-strain genomes for metagenomic binning, comparative biology and taxonomic classification.</title>
        <authorList>
            <person name="Goeker M."/>
        </authorList>
    </citation>
    <scope>NUCLEOTIDE SEQUENCE [LARGE SCALE GENOMIC DNA]</scope>
    <source>
        <strain evidence="6 7">DSM 24738</strain>
    </source>
</reference>
<dbReference type="GO" id="GO:0016787">
    <property type="term" value="F:hydrolase activity"/>
    <property type="evidence" value="ECO:0007669"/>
    <property type="project" value="UniProtKB-KW"/>
</dbReference>
<feature type="domain" description="M23ase beta-sheet core" evidence="4">
    <location>
        <begin position="290"/>
        <end position="386"/>
    </location>
</feature>
<evidence type="ECO:0000256" key="2">
    <source>
        <dbReference type="SAM" id="Coils"/>
    </source>
</evidence>
<dbReference type="InterPro" id="IPR011055">
    <property type="entry name" value="Dup_hybrid_motif"/>
</dbReference>
<dbReference type="PANTHER" id="PTHR21666">
    <property type="entry name" value="PEPTIDASE-RELATED"/>
    <property type="match status" value="1"/>
</dbReference>
<dbReference type="Pfam" id="PF01551">
    <property type="entry name" value="Peptidase_M23"/>
    <property type="match status" value="1"/>
</dbReference>
<dbReference type="RefSeq" id="WP_209810636.1">
    <property type="nucleotide sequence ID" value="NZ_JAGGKT010000007.1"/>
</dbReference>
<dbReference type="InterPro" id="IPR057309">
    <property type="entry name" value="PcsB_CC"/>
</dbReference>
<evidence type="ECO:0000259" key="5">
    <source>
        <dbReference type="Pfam" id="PF24568"/>
    </source>
</evidence>
<organism evidence="6 7">
    <name type="scientific">Ammoniphilus resinae</name>
    <dbReference type="NCBI Taxonomy" id="861532"/>
    <lineage>
        <taxon>Bacteria</taxon>
        <taxon>Bacillati</taxon>
        <taxon>Bacillota</taxon>
        <taxon>Bacilli</taxon>
        <taxon>Bacillales</taxon>
        <taxon>Paenibacillaceae</taxon>
        <taxon>Aneurinibacillus group</taxon>
        <taxon>Ammoniphilus</taxon>
    </lineage>
</organism>
<dbReference type="PANTHER" id="PTHR21666:SF270">
    <property type="entry name" value="MUREIN HYDROLASE ACTIVATOR ENVC"/>
    <property type="match status" value="1"/>
</dbReference>
<keyword evidence="6" id="KW-0378">Hydrolase</keyword>